<feature type="domain" description="Peptidase S54 rhomboid" evidence="8">
    <location>
        <begin position="57"/>
        <end position="202"/>
    </location>
</feature>
<evidence type="ECO:0000313" key="9">
    <source>
        <dbReference type="EMBL" id="QBB72591.1"/>
    </source>
</evidence>
<dbReference type="PANTHER" id="PTHR43731:SF14">
    <property type="entry name" value="PRESENILIN-ASSOCIATED RHOMBOID-LIKE PROTEIN, MITOCHONDRIAL"/>
    <property type="match status" value="1"/>
</dbReference>
<feature type="transmembrane region" description="Helical" evidence="7">
    <location>
        <begin position="12"/>
        <end position="37"/>
    </location>
</feature>
<evidence type="ECO:0000259" key="8">
    <source>
        <dbReference type="Pfam" id="PF01694"/>
    </source>
</evidence>
<accession>A0A411HQ12</accession>
<evidence type="ECO:0000256" key="3">
    <source>
        <dbReference type="ARBA" id="ARBA00022692"/>
    </source>
</evidence>
<dbReference type="KEGG" id="xbc:ELE36_06085"/>
<dbReference type="InterPro" id="IPR022764">
    <property type="entry name" value="Peptidase_S54_rhomboid_dom"/>
</dbReference>
<evidence type="ECO:0000256" key="4">
    <source>
        <dbReference type="ARBA" id="ARBA00022801"/>
    </source>
</evidence>
<evidence type="ECO:0000256" key="2">
    <source>
        <dbReference type="ARBA" id="ARBA00009045"/>
    </source>
</evidence>
<gene>
    <name evidence="9" type="ORF">ELE36_06085</name>
</gene>
<dbReference type="EMBL" id="CP035704">
    <property type="protein sequence ID" value="QBB72591.1"/>
    <property type="molecule type" value="Genomic_DNA"/>
</dbReference>
<keyword evidence="10" id="KW-1185">Reference proteome</keyword>
<dbReference type="OrthoDB" id="9814037at2"/>
<dbReference type="GO" id="GO:0004252">
    <property type="term" value="F:serine-type endopeptidase activity"/>
    <property type="evidence" value="ECO:0007669"/>
    <property type="project" value="InterPro"/>
</dbReference>
<dbReference type="GO" id="GO:0016020">
    <property type="term" value="C:membrane"/>
    <property type="evidence" value="ECO:0007669"/>
    <property type="project" value="UniProtKB-SubCell"/>
</dbReference>
<keyword evidence="4" id="KW-0378">Hydrolase</keyword>
<feature type="transmembrane region" description="Helical" evidence="7">
    <location>
        <begin position="127"/>
        <end position="145"/>
    </location>
</feature>
<feature type="transmembrane region" description="Helical" evidence="7">
    <location>
        <begin position="152"/>
        <end position="171"/>
    </location>
</feature>
<feature type="transmembrane region" description="Helical" evidence="7">
    <location>
        <begin position="98"/>
        <end position="121"/>
    </location>
</feature>
<dbReference type="GO" id="GO:0006508">
    <property type="term" value="P:proteolysis"/>
    <property type="evidence" value="ECO:0007669"/>
    <property type="project" value="UniProtKB-KW"/>
</dbReference>
<dbReference type="PANTHER" id="PTHR43731">
    <property type="entry name" value="RHOMBOID PROTEASE"/>
    <property type="match status" value="1"/>
</dbReference>
<evidence type="ECO:0000256" key="7">
    <source>
        <dbReference type="SAM" id="Phobius"/>
    </source>
</evidence>
<evidence type="ECO:0000256" key="5">
    <source>
        <dbReference type="ARBA" id="ARBA00022989"/>
    </source>
</evidence>
<sequence length="217" mass="23803">MMSDVPPVTRALVIANVVMFGLQQLFYLPMLLNLALWPIGPAQLMPLGHGASVLVQFEPWQLITYAFLHGSVGHVAFNMLGLWSVGTPIERLLGARAYLFYYFVCVLGAAVAQLLIVAYVSHDFVPTLGASGGVFGVMLAFGMIYPHQKLMLAFIPVPISAWLFVIIYATIELFSGVLKIQPGVAHFAHLGGMLAGIVLILYWRGQLPIKPKRVLIR</sequence>
<dbReference type="Proteomes" id="UP000291562">
    <property type="component" value="Chromosome"/>
</dbReference>
<dbReference type="InterPro" id="IPR050925">
    <property type="entry name" value="Rhomboid_protease_S54"/>
</dbReference>
<feature type="transmembrane region" description="Helical" evidence="7">
    <location>
        <begin position="62"/>
        <end position="86"/>
    </location>
</feature>
<dbReference type="InterPro" id="IPR035952">
    <property type="entry name" value="Rhomboid-like_sf"/>
</dbReference>
<evidence type="ECO:0000313" key="10">
    <source>
        <dbReference type="Proteomes" id="UP000291562"/>
    </source>
</evidence>
<keyword evidence="3 7" id="KW-0812">Transmembrane</keyword>
<dbReference type="SMART" id="SM01160">
    <property type="entry name" value="DUF1751"/>
    <property type="match status" value="1"/>
</dbReference>
<comment type="similarity">
    <text evidence="2">Belongs to the peptidase S54 family.</text>
</comment>
<evidence type="ECO:0000256" key="1">
    <source>
        <dbReference type="ARBA" id="ARBA00004141"/>
    </source>
</evidence>
<keyword evidence="6 7" id="KW-0472">Membrane</keyword>
<feature type="transmembrane region" description="Helical" evidence="7">
    <location>
        <begin position="183"/>
        <end position="203"/>
    </location>
</feature>
<keyword evidence="5 7" id="KW-1133">Transmembrane helix</keyword>
<evidence type="ECO:0000256" key="6">
    <source>
        <dbReference type="ARBA" id="ARBA00023136"/>
    </source>
</evidence>
<proteinExistence type="inferred from homology"/>
<reference evidence="9 10" key="1">
    <citation type="submission" date="2019-01" db="EMBL/GenBank/DDBJ databases">
        <title>Pseudolysobacter antarctica gen. nov., sp. nov., isolated from Fildes Peninsula, Antarctica.</title>
        <authorList>
            <person name="Wei Z."/>
            <person name="Peng F."/>
        </authorList>
    </citation>
    <scope>NUCLEOTIDE SEQUENCE [LARGE SCALE GENOMIC DNA]</scope>
    <source>
        <strain evidence="9 10">AQ6-296</strain>
    </source>
</reference>
<comment type="subcellular location">
    <subcellularLocation>
        <location evidence="1">Membrane</location>
        <topology evidence="1">Multi-pass membrane protein</topology>
    </subcellularLocation>
</comment>
<dbReference type="AlphaFoldDB" id="A0A411HQ12"/>
<keyword evidence="9" id="KW-0645">Protease</keyword>
<name>A0A411HQ12_9GAMM</name>
<protein>
    <submittedName>
        <fullName evidence="9">Rhomboid family intramembrane serine protease</fullName>
    </submittedName>
</protein>
<dbReference type="Pfam" id="PF01694">
    <property type="entry name" value="Rhomboid"/>
    <property type="match status" value="1"/>
</dbReference>
<dbReference type="Gene3D" id="1.20.1540.10">
    <property type="entry name" value="Rhomboid-like"/>
    <property type="match status" value="1"/>
</dbReference>
<organism evidence="9 10">
    <name type="scientific">Pseudolysobacter antarcticus</name>
    <dbReference type="NCBI Taxonomy" id="2511995"/>
    <lineage>
        <taxon>Bacteria</taxon>
        <taxon>Pseudomonadati</taxon>
        <taxon>Pseudomonadota</taxon>
        <taxon>Gammaproteobacteria</taxon>
        <taxon>Lysobacterales</taxon>
        <taxon>Rhodanobacteraceae</taxon>
        <taxon>Pseudolysobacter</taxon>
    </lineage>
</organism>
<dbReference type="SUPFAM" id="SSF144091">
    <property type="entry name" value="Rhomboid-like"/>
    <property type="match status" value="1"/>
</dbReference>